<dbReference type="Pfam" id="PF06750">
    <property type="entry name" value="A24_N_bact"/>
    <property type="match status" value="1"/>
</dbReference>
<dbReference type="InterPro" id="IPR010627">
    <property type="entry name" value="Prepilin_pept_A24_N"/>
</dbReference>
<name>A0A0J8VHU8_9ENTR</name>
<evidence type="ECO:0000256" key="4">
    <source>
        <dbReference type="ARBA" id="ARBA00022519"/>
    </source>
</evidence>
<dbReference type="EMBL" id="LFEJ01000024">
    <property type="protein sequence ID" value="KMV33048.1"/>
    <property type="molecule type" value="Genomic_DNA"/>
</dbReference>
<feature type="domain" description="Prepilin type IV endopeptidase peptidase" evidence="11">
    <location>
        <begin position="126"/>
        <end position="234"/>
    </location>
</feature>
<dbReference type="Gene3D" id="1.20.120.1220">
    <property type="match status" value="1"/>
</dbReference>
<evidence type="ECO:0000256" key="3">
    <source>
        <dbReference type="ARBA" id="ARBA00022475"/>
    </source>
</evidence>
<proteinExistence type="inferred from homology"/>
<dbReference type="InterPro" id="IPR014032">
    <property type="entry name" value="Peptidase_A24A_bac"/>
</dbReference>
<dbReference type="EC" id="2.1.1.-" evidence="9"/>
<dbReference type="Proteomes" id="UP000037315">
    <property type="component" value="Unassembled WGS sequence"/>
</dbReference>
<dbReference type="STRING" id="1121863.GCA_000621185_02571"/>
<keyword evidence="9" id="KW-0645">Protease</keyword>
<accession>A0A0J8VHU8</accession>
<feature type="transmembrane region" description="Helical" evidence="10">
    <location>
        <begin position="210"/>
        <end position="234"/>
    </location>
</feature>
<comment type="subcellular location">
    <subcellularLocation>
        <location evidence="1">Cell inner membrane</location>
        <topology evidence="1">Multi-pass membrane protein</topology>
    </subcellularLocation>
    <subcellularLocation>
        <location evidence="9">Cell membrane</location>
        <topology evidence="9">Multi-pass membrane protein</topology>
    </subcellularLocation>
</comment>
<keyword evidence="9" id="KW-0378">Hydrolase</keyword>
<dbReference type="GO" id="GO:0008168">
    <property type="term" value="F:methyltransferase activity"/>
    <property type="evidence" value="ECO:0007669"/>
    <property type="project" value="UniProtKB-KW"/>
</dbReference>
<dbReference type="EC" id="3.4.23.43" evidence="9"/>
<dbReference type="PRINTS" id="PR00864">
    <property type="entry name" value="PREPILNPTASE"/>
</dbReference>
<comment type="function">
    <text evidence="9">Plays an essential role in type IV pili and type II pseudopili formation by proteolytically removing the leader sequence from substrate proteins and subsequently monomethylating the alpha-amino group of the newly exposed N-terminal phenylalanine.</text>
</comment>
<keyword evidence="6 10" id="KW-1133">Transmembrane helix</keyword>
<dbReference type="Pfam" id="PF01478">
    <property type="entry name" value="Peptidase_A24"/>
    <property type="match status" value="1"/>
</dbReference>
<sequence>MSTPQQLFFLMREEYTLLFYMQCLLLGAIVGSFLGMVISRGPRLAQADSAVLYHLSFPASHCHHCHHSLSWWENIPVVSWFILHGQCHHCGEPIPRWLPGVEISCGLLFVLMAMVFHHPGDIMAGWLLVSFLIILSVLDWQYLLLPDCFTLPLLWLGLLFNTFSDSVALHDAILGAAAGYGFLWALYWFFRLAMNKEALGYGDFKLLAALGAWLGWQSLPYICLIASCVGLLFAAKERRLNTALPFPFGSYLSFAGLWVFICYHYGG</sequence>
<keyword evidence="7 10" id="KW-0472">Membrane</keyword>
<feature type="transmembrane region" description="Helical" evidence="10">
    <location>
        <begin position="246"/>
        <end position="266"/>
    </location>
</feature>
<dbReference type="PANTHER" id="PTHR30487">
    <property type="entry name" value="TYPE 4 PREPILIN-LIKE PROTEINS LEADER PEPTIDE-PROCESSING ENZYME"/>
    <property type="match status" value="1"/>
</dbReference>
<evidence type="ECO:0000256" key="7">
    <source>
        <dbReference type="ARBA" id="ARBA00023136"/>
    </source>
</evidence>
<evidence type="ECO:0000256" key="5">
    <source>
        <dbReference type="ARBA" id="ARBA00022692"/>
    </source>
</evidence>
<dbReference type="GO" id="GO:0005886">
    <property type="term" value="C:plasma membrane"/>
    <property type="evidence" value="ECO:0007669"/>
    <property type="project" value="UniProtKB-SubCell"/>
</dbReference>
<feature type="transmembrane region" description="Helical" evidence="10">
    <location>
        <begin position="17"/>
        <end position="38"/>
    </location>
</feature>
<evidence type="ECO:0000256" key="10">
    <source>
        <dbReference type="SAM" id="Phobius"/>
    </source>
</evidence>
<evidence type="ECO:0000256" key="8">
    <source>
        <dbReference type="RuleBase" id="RU003793"/>
    </source>
</evidence>
<feature type="transmembrane region" description="Helical" evidence="10">
    <location>
        <begin position="172"/>
        <end position="190"/>
    </location>
</feature>
<keyword evidence="4" id="KW-0997">Cell inner membrane</keyword>
<dbReference type="InterPro" id="IPR000045">
    <property type="entry name" value="Prepilin_IV_endopep_pep"/>
</dbReference>
<feature type="domain" description="Prepilin peptidase A24 N-terminal" evidence="12">
    <location>
        <begin position="25"/>
        <end position="116"/>
    </location>
</feature>
<keyword evidence="14" id="KW-1185">Reference proteome</keyword>
<comment type="catalytic activity">
    <reaction evidence="9">
        <text>Typically cleaves a -Gly-|-Phe- bond to release an N-terminal, basic peptide of 5-8 residues from type IV prepilin, and then N-methylates the new N-terminal amino group, the methyl donor being S-adenosyl-L-methionine.</text>
        <dbReference type="EC" id="3.4.23.43"/>
    </reaction>
</comment>
<keyword evidence="9" id="KW-0489">Methyltransferase</keyword>
<keyword evidence="3" id="KW-1003">Cell membrane</keyword>
<organism evidence="13 14">
    <name type="scientific">Franconibacter pulveris</name>
    <dbReference type="NCBI Taxonomy" id="435910"/>
    <lineage>
        <taxon>Bacteria</taxon>
        <taxon>Pseudomonadati</taxon>
        <taxon>Pseudomonadota</taxon>
        <taxon>Gammaproteobacteria</taxon>
        <taxon>Enterobacterales</taxon>
        <taxon>Enterobacteriaceae</taxon>
        <taxon>Franconibacter</taxon>
    </lineage>
</organism>
<dbReference type="AlphaFoldDB" id="A0A0J8VHU8"/>
<evidence type="ECO:0000256" key="6">
    <source>
        <dbReference type="ARBA" id="ARBA00022989"/>
    </source>
</evidence>
<keyword evidence="5 9" id="KW-0812">Transmembrane</keyword>
<evidence type="ECO:0000259" key="11">
    <source>
        <dbReference type="Pfam" id="PF01478"/>
    </source>
</evidence>
<protein>
    <recommendedName>
        <fullName evidence="9">Prepilin leader peptidase/N-methyltransferase</fullName>
        <ecNumber evidence="9">2.1.1.-</ecNumber>
        <ecNumber evidence="9">3.4.23.43</ecNumber>
    </recommendedName>
</protein>
<reference evidence="13 14" key="1">
    <citation type="submission" date="2015-06" db="EMBL/GenBank/DDBJ databases">
        <title>Genome sequencing of Cronobacter sp. strain DJ34 isolated from petroleum contaminated sludge of Duliajan Oil Fields, Assam, India.</title>
        <authorList>
            <person name="Pal S."/>
            <person name="Banerjee T.D."/>
            <person name="Roy A."/>
            <person name="Sar P."/>
            <person name="Kazy S.K."/>
        </authorList>
    </citation>
    <scope>NUCLEOTIDE SEQUENCE [LARGE SCALE GENOMIC DNA]</scope>
    <source>
        <strain evidence="13 14">DJ34</strain>
    </source>
</reference>
<feature type="transmembrane region" description="Helical" evidence="10">
    <location>
        <begin position="106"/>
        <end position="134"/>
    </location>
</feature>
<evidence type="ECO:0000313" key="13">
    <source>
        <dbReference type="EMBL" id="KMV33048.1"/>
    </source>
</evidence>
<evidence type="ECO:0000256" key="1">
    <source>
        <dbReference type="ARBA" id="ARBA00004429"/>
    </source>
</evidence>
<dbReference type="GO" id="GO:0004190">
    <property type="term" value="F:aspartic-type endopeptidase activity"/>
    <property type="evidence" value="ECO:0007669"/>
    <property type="project" value="UniProtKB-EC"/>
</dbReference>
<evidence type="ECO:0000256" key="2">
    <source>
        <dbReference type="ARBA" id="ARBA00005801"/>
    </source>
</evidence>
<dbReference type="GO" id="GO:0006465">
    <property type="term" value="P:signal peptide processing"/>
    <property type="evidence" value="ECO:0007669"/>
    <property type="project" value="TreeGrafter"/>
</dbReference>
<keyword evidence="9" id="KW-0808">Transferase</keyword>
<comment type="similarity">
    <text evidence="2 8">Belongs to the peptidase A24 family.</text>
</comment>
<gene>
    <name evidence="13" type="ORF">ACH50_17445</name>
</gene>
<evidence type="ECO:0000256" key="9">
    <source>
        <dbReference type="RuleBase" id="RU003794"/>
    </source>
</evidence>
<dbReference type="InterPro" id="IPR050882">
    <property type="entry name" value="Prepilin_peptidase/N-MTase"/>
</dbReference>
<evidence type="ECO:0000313" key="14">
    <source>
        <dbReference type="Proteomes" id="UP000037315"/>
    </source>
</evidence>
<dbReference type="PANTHER" id="PTHR30487:SF0">
    <property type="entry name" value="PREPILIN LEADER PEPTIDASE_N-METHYLTRANSFERASE-RELATED"/>
    <property type="match status" value="1"/>
</dbReference>
<dbReference type="RefSeq" id="WP_024561769.1">
    <property type="nucleotide sequence ID" value="NZ_LFEJ01000024.1"/>
</dbReference>
<evidence type="ECO:0000259" key="12">
    <source>
        <dbReference type="Pfam" id="PF06750"/>
    </source>
</evidence>
<keyword evidence="9" id="KW-0511">Multifunctional enzyme</keyword>
<dbReference type="PATRIC" id="fig|1656095.3.peg.2141"/>
<dbReference type="GO" id="GO:0032259">
    <property type="term" value="P:methylation"/>
    <property type="evidence" value="ECO:0007669"/>
    <property type="project" value="UniProtKB-KW"/>
</dbReference>
<comment type="caution">
    <text evidence="13">The sequence shown here is derived from an EMBL/GenBank/DDBJ whole genome shotgun (WGS) entry which is preliminary data.</text>
</comment>